<protein>
    <recommendedName>
        <fullName evidence="4">Fatty acyl-CoA reductase</fullName>
        <ecNumber evidence="4">1.2.1.84</ecNumber>
    </recommendedName>
</protein>
<evidence type="ECO:0000259" key="5">
    <source>
        <dbReference type="Pfam" id="PF03015"/>
    </source>
</evidence>
<evidence type="ECO:0000313" key="7">
    <source>
        <dbReference type="EMBL" id="EFN79578.1"/>
    </source>
</evidence>
<dbReference type="Gene3D" id="3.40.50.720">
    <property type="entry name" value="NAD(P)-binding Rossmann-like Domain"/>
    <property type="match status" value="1"/>
</dbReference>
<dbReference type="InterPro" id="IPR033640">
    <property type="entry name" value="FAR_C"/>
</dbReference>
<dbReference type="PANTHER" id="PTHR11011">
    <property type="entry name" value="MALE STERILITY PROTEIN 2-RELATED"/>
    <property type="match status" value="1"/>
</dbReference>
<dbReference type="InterPro" id="IPR026055">
    <property type="entry name" value="FAR"/>
</dbReference>
<feature type="domain" description="Fatty acyl-CoA reductase C-terminal" evidence="5">
    <location>
        <begin position="346"/>
        <end position="438"/>
    </location>
</feature>
<dbReference type="Proteomes" id="UP000008237">
    <property type="component" value="Unassembled WGS sequence"/>
</dbReference>
<proteinExistence type="inferred from homology"/>
<dbReference type="EMBL" id="GL451265">
    <property type="protein sequence ID" value="EFN79578.1"/>
    <property type="molecule type" value="Genomic_DNA"/>
</dbReference>
<evidence type="ECO:0000256" key="1">
    <source>
        <dbReference type="ARBA" id="ARBA00005928"/>
    </source>
</evidence>
<organism evidence="8">
    <name type="scientific">Harpegnathos saltator</name>
    <name type="common">Jerdon's jumping ant</name>
    <dbReference type="NCBI Taxonomy" id="610380"/>
    <lineage>
        <taxon>Eukaryota</taxon>
        <taxon>Metazoa</taxon>
        <taxon>Ecdysozoa</taxon>
        <taxon>Arthropoda</taxon>
        <taxon>Hexapoda</taxon>
        <taxon>Insecta</taxon>
        <taxon>Pterygota</taxon>
        <taxon>Neoptera</taxon>
        <taxon>Endopterygota</taxon>
        <taxon>Hymenoptera</taxon>
        <taxon>Apocrita</taxon>
        <taxon>Aculeata</taxon>
        <taxon>Formicoidea</taxon>
        <taxon>Formicidae</taxon>
        <taxon>Ponerinae</taxon>
        <taxon>Ponerini</taxon>
        <taxon>Harpegnathos</taxon>
    </lineage>
</organism>
<dbReference type="EC" id="1.2.1.84" evidence="4"/>
<evidence type="ECO:0000256" key="4">
    <source>
        <dbReference type="RuleBase" id="RU363097"/>
    </source>
</evidence>
<gene>
    <name evidence="7" type="ORF">EAI_01277</name>
</gene>
<feature type="domain" description="Thioester reductase (TE)" evidence="6">
    <location>
        <begin position="119"/>
        <end position="259"/>
    </location>
</feature>
<reference evidence="7 8" key="1">
    <citation type="journal article" date="2010" name="Science">
        <title>Genomic comparison of the ants Camponotus floridanus and Harpegnathos saltator.</title>
        <authorList>
            <person name="Bonasio R."/>
            <person name="Zhang G."/>
            <person name="Ye C."/>
            <person name="Mutti N.S."/>
            <person name="Fang X."/>
            <person name="Qin N."/>
            <person name="Donahue G."/>
            <person name="Yang P."/>
            <person name="Li Q."/>
            <person name="Li C."/>
            <person name="Zhang P."/>
            <person name="Huang Z."/>
            <person name="Berger S.L."/>
            <person name="Reinberg D."/>
            <person name="Wang J."/>
            <person name="Liebig J."/>
        </authorList>
    </citation>
    <scope>NUCLEOTIDE SEQUENCE [LARGE SCALE GENOMIC DNA]</scope>
    <source>
        <strain evidence="7 8">R22 G/1</strain>
    </source>
</reference>
<dbReference type="GO" id="GO:0035336">
    <property type="term" value="P:long-chain fatty-acyl-CoA metabolic process"/>
    <property type="evidence" value="ECO:0007669"/>
    <property type="project" value="TreeGrafter"/>
</dbReference>
<keyword evidence="3 4" id="KW-0443">Lipid metabolism</keyword>
<keyword evidence="4" id="KW-0812">Transmembrane</keyword>
<comment type="similarity">
    <text evidence="1 4">Belongs to the fatty acyl-CoA reductase family.</text>
</comment>
<dbReference type="InterPro" id="IPR036291">
    <property type="entry name" value="NAD(P)-bd_dom_sf"/>
</dbReference>
<dbReference type="InParanoid" id="E2BXK9"/>
<name>E2BXK9_HARSA</name>
<keyword evidence="2 4" id="KW-0444">Lipid biosynthesis</keyword>
<comment type="catalytic activity">
    <reaction evidence="4">
        <text>a long-chain fatty acyl-CoA + 2 NADPH + 2 H(+) = a long-chain primary fatty alcohol + 2 NADP(+) + CoA</text>
        <dbReference type="Rhea" id="RHEA:52716"/>
        <dbReference type="ChEBI" id="CHEBI:15378"/>
        <dbReference type="ChEBI" id="CHEBI:57287"/>
        <dbReference type="ChEBI" id="CHEBI:57783"/>
        <dbReference type="ChEBI" id="CHEBI:58349"/>
        <dbReference type="ChEBI" id="CHEBI:77396"/>
        <dbReference type="ChEBI" id="CHEBI:83139"/>
        <dbReference type="EC" id="1.2.1.84"/>
    </reaction>
</comment>
<dbReference type="PANTHER" id="PTHR11011:SF60">
    <property type="entry name" value="FATTY ACYL-COA REDUCTASE-RELATED"/>
    <property type="match status" value="1"/>
</dbReference>
<dbReference type="InterPro" id="IPR013120">
    <property type="entry name" value="FAR_NAD-bd"/>
</dbReference>
<dbReference type="Pfam" id="PF07993">
    <property type="entry name" value="NAD_binding_4"/>
    <property type="match status" value="1"/>
</dbReference>
<dbReference type="SUPFAM" id="SSF51735">
    <property type="entry name" value="NAD(P)-binding Rossmann-fold domains"/>
    <property type="match status" value="1"/>
</dbReference>
<comment type="function">
    <text evidence="4">Catalyzes the reduction of fatty acyl-CoA to fatty alcohols.</text>
</comment>
<dbReference type="GO" id="GO:0102965">
    <property type="term" value="F:alcohol-forming long-chain fatty acyl-CoA reductase activity"/>
    <property type="evidence" value="ECO:0007669"/>
    <property type="project" value="UniProtKB-EC"/>
</dbReference>
<dbReference type="CDD" id="cd09071">
    <property type="entry name" value="FAR_C"/>
    <property type="match status" value="1"/>
</dbReference>
<dbReference type="GO" id="GO:0005777">
    <property type="term" value="C:peroxisome"/>
    <property type="evidence" value="ECO:0007669"/>
    <property type="project" value="TreeGrafter"/>
</dbReference>
<evidence type="ECO:0000256" key="2">
    <source>
        <dbReference type="ARBA" id="ARBA00022516"/>
    </source>
</evidence>
<keyword evidence="4" id="KW-1133">Transmembrane helix</keyword>
<dbReference type="CDD" id="cd05236">
    <property type="entry name" value="FAR-N_SDR_e"/>
    <property type="match status" value="1"/>
</dbReference>
<dbReference type="AlphaFoldDB" id="E2BXK9"/>
<dbReference type="OMA" id="YNCVTGN"/>
<feature type="transmembrane region" description="Helical" evidence="4">
    <location>
        <begin position="337"/>
        <end position="360"/>
    </location>
</feature>
<keyword evidence="8" id="KW-1185">Reference proteome</keyword>
<dbReference type="GO" id="GO:0080019">
    <property type="term" value="F:alcohol-forming very long-chain fatty acyl-CoA reductase activity"/>
    <property type="evidence" value="ECO:0007669"/>
    <property type="project" value="InterPro"/>
</dbReference>
<keyword evidence="4" id="KW-0521">NADP</keyword>
<keyword evidence="4" id="KW-0560">Oxidoreductase</keyword>
<dbReference type="OrthoDB" id="429813at2759"/>
<evidence type="ECO:0000313" key="8">
    <source>
        <dbReference type="Proteomes" id="UP000008237"/>
    </source>
</evidence>
<accession>E2BXK9</accession>
<dbReference type="Pfam" id="PF03015">
    <property type="entry name" value="Sterile"/>
    <property type="match status" value="1"/>
</dbReference>
<keyword evidence="4" id="KW-0472">Membrane</keyword>
<sequence length="452" mass="51726">MTQKNEACINDLLNMSDPSDTNNCQSEVSQCYTGCNILVTGGSGFLGILLIERLLRQVYDKLKKEQPDFISKVVMIEADMGEADFGISPENRKRLLDTNIIFHLAAAVLFNRTIQFMVNVNAFVYVSTAYSYCMHKAIDEKYYTPPLETDKILTLLNVLDDKTLEKITPILIGEWPNTYVYTKAIAEDTVRQYSVGLPACIVRPSIVIATAKDPIAGWINNVYGATGILVGAAMGFLRCLHCVSENKADIIPADYVIANIIVAAWDTAKRKNTLLSIDNTDPNISETKRVPIYNYVSSTQNPVTWKTFMYLIEKHGLNIPPLNAIWYYMLLLIRYRFVYEICTIFLHTIPGAIFDILAVLTGRRPILLKSYKKLHTFNGVISYFATREWQFRNDSVVKLWNCLNPIDREIFNFNIQDLSWDEYIKNMIFGLRMYMVKESIDNLEEAHVRYKK</sequence>
<evidence type="ECO:0000256" key="3">
    <source>
        <dbReference type="ARBA" id="ARBA00023098"/>
    </source>
</evidence>
<evidence type="ECO:0000259" key="6">
    <source>
        <dbReference type="Pfam" id="PF07993"/>
    </source>
</evidence>